<dbReference type="AlphaFoldDB" id="A0A934I5B2"/>
<dbReference type="EMBL" id="JAEINH010000001">
    <property type="protein sequence ID" value="MBI9113447.1"/>
    <property type="molecule type" value="Genomic_DNA"/>
</dbReference>
<evidence type="ECO:0008006" key="3">
    <source>
        <dbReference type="Google" id="ProtNLM"/>
    </source>
</evidence>
<dbReference type="Proteomes" id="UP000602087">
    <property type="component" value="Unassembled WGS sequence"/>
</dbReference>
<dbReference type="Pfam" id="PF10824">
    <property type="entry name" value="T7SS_ESX_EspC"/>
    <property type="match status" value="1"/>
</dbReference>
<keyword evidence="2" id="KW-1185">Reference proteome</keyword>
<accession>A0A934I5B2</accession>
<dbReference type="InterPro" id="IPR022536">
    <property type="entry name" value="EspC"/>
</dbReference>
<dbReference type="GO" id="GO:0009306">
    <property type="term" value="P:protein secretion"/>
    <property type="evidence" value="ECO:0007669"/>
    <property type="project" value="InterPro"/>
</dbReference>
<dbReference type="RefSeq" id="WP_198732024.1">
    <property type="nucleotide sequence ID" value="NZ_JAEINH010000001.1"/>
</dbReference>
<evidence type="ECO:0000313" key="2">
    <source>
        <dbReference type="Proteomes" id="UP000602087"/>
    </source>
</evidence>
<organism evidence="1 2">
    <name type="scientific">Sanguibacter suaedae</name>
    <dbReference type="NCBI Taxonomy" id="2795737"/>
    <lineage>
        <taxon>Bacteria</taxon>
        <taxon>Bacillati</taxon>
        <taxon>Actinomycetota</taxon>
        <taxon>Actinomycetes</taxon>
        <taxon>Micrococcales</taxon>
        <taxon>Sanguibacteraceae</taxon>
        <taxon>Sanguibacter</taxon>
    </lineage>
</organism>
<gene>
    <name evidence="1" type="ORF">JAV76_00285</name>
</gene>
<proteinExistence type="predicted"/>
<evidence type="ECO:0000313" key="1">
    <source>
        <dbReference type="EMBL" id="MBI9113447.1"/>
    </source>
</evidence>
<name>A0A934I5B2_9MICO</name>
<sequence>MSDEEVRVDLDALRHHEDTVRFLAEELDAAARAISQVTAPSFAYGILCSPILMGPMALVQNDGIAGVNAVREVMGAVADNLGTTVTTYEATDAATATGMTRFQSDL</sequence>
<protein>
    <recommendedName>
        <fullName evidence="3">Excreted virulence factor EspC (Type VII ESX diderm)</fullName>
    </recommendedName>
</protein>
<reference evidence="1" key="1">
    <citation type="submission" date="2020-12" db="EMBL/GenBank/DDBJ databases">
        <title>Sanguibacter suaedae sp. nov., isolated from Suaeda aralocaspica.</title>
        <authorList>
            <person name="Ma Q."/>
        </authorList>
    </citation>
    <scope>NUCLEOTIDE SEQUENCE</scope>
    <source>
        <strain evidence="1">YZGR15</strain>
    </source>
</reference>
<comment type="caution">
    <text evidence="1">The sequence shown here is derived from an EMBL/GenBank/DDBJ whole genome shotgun (WGS) entry which is preliminary data.</text>
</comment>